<evidence type="ECO:0008006" key="4">
    <source>
        <dbReference type="Google" id="ProtNLM"/>
    </source>
</evidence>
<name>A0A5B7SL48_9FLAO</name>
<reference evidence="2 3" key="1">
    <citation type="submission" date="2019-05" db="EMBL/GenBank/DDBJ databases">
        <title>Genome sequencing of F202Z8.</title>
        <authorList>
            <person name="Kwon Y.M."/>
        </authorList>
    </citation>
    <scope>NUCLEOTIDE SEQUENCE [LARGE SCALE GENOMIC DNA]</scope>
    <source>
        <strain evidence="2 3">F202Z8</strain>
    </source>
</reference>
<dbReference type="OrthoDB" id="766298at2"/>
<dbReference type="RefSeq" id="WP_138851627.1">
    <property type="nucleotide sequence ID" value="NZ_CP040710.1"/>
</dbReference>
<evidence type="ECO:0000313" key="2">
    <source>
        <dbReference type="EMBL" id="QCW99274.1"/>
    </source>
</evidence>
<dbReference type="AlphaFoldDB" id="A0A5B7SL48"/>
<dbReference type="PROSITE" id="PS51257">
    <property type="entry name" value="PROKAR_LIPOPROTEIN"/>
    <property type="match status" value="1"/>
</dbReference>
<dbReference type="EMBL" id="CP040710">
    <property type="protein sequence ID" value="QCW99274.1"/>
    <property type="molecule type" value="Genomic_DNA"/>
</dbReference>
<feature type="chain" id="PRO_5023141054" description="Outer membrane protein assembly factor BamE" evidence="1">
    <location>
        <begin position="20"/>
        <end position="150"/>
    </location>
</feature>
<keyword evidence="1" id="KW-0732">Signal</keyword>
<gene>
    <name evidence="2" type="ORF">FGM00_03790</name>
</gene>
<accession>A0A5B7SL48</accession>
<feature type="signal peptide" evidence="1">
    <location>
        <begin position="1"/>
        <end position="19"/>
    </location>
</feature>
<keyword evidence="3" id="KW-1185">Reference proteome</keyword>
<protein>
    <recommendedName>
        <fullName evidence="4">Outer membrane protein assembly factor BamE</fullName>
    </recommendedName>
</protein>
<proteinExistence type="predicted"/>
<evidence type="ECO:0000256" key="1">
    <source>
        <dbReference type="SAM" id="SignalP"/>
    </source>
</evidence>
<organism evidence="2 3">
    <name type="scientific">Aggregatimonas sangjinii</name>
    <dbReference type="NCBI Taxonomy" id="2583587"/>
    <lineage>
        <taxon>Bacteria</taxon>
        <taxon>Pseudomonadati</taxon>
        <taxon>Bacteroidota</taxon>
        <taxon>Flavobacteriia</taxon>
        <taxon>Flavobacteriales</taxon>
        <taxon>Flavobacteriaceae</taxon>
        <taxon>Aggregatimonas</taxon>
    </lineage>
</organism>
<sequence length="150" mass="17790">MKNFAFVLLLTLLFSCDFAPGSYPYATKYEISLSETELAERIADFKTNNPEYLPPQALGFEDGRRTEADHWYHLYFKNPKENQVMKTWIRKKSETKTTFAFIGTKDYSNTTTKWKLINKDYEHSENEEVLKEFEEIILSRLDIQQHMKGR</sequence>
<evidence type="ECO:0000313" key="3">
    <source>
        <dbReference type="Proteomes" id="UP000310017"/>
    </source>
</evidence>
<dbReference type="Proteomes" id="UP000310017">
    <property type="component" value="Chromosome"/>
</dbReference>
<dbReference type="KEGG" id="asag:FGM00_03790"/>